<protein>
    <submittedName>
        <fullName evidence="1">Uncharacterized protein</fullName>
    </submittedName>
</protein>
<gene>
    <name evidence="1" type="ORF">HMPREF0022_01274</name>
</gene>
<dbReference type="AlphaFoldDB" id="A0A828SW20"/>
<name>A0A828SW20_ACIBA</name>
<dbReference type="Proteomes" id="UP000003204">
    <property type="component" value="Unassembled WGS sequence"/>
</dbReference>
<evidence type="ECO:0000313" key="2">
    <source>
        <dbReference type="Proteomes" id="UP000003204"/>
    </source>
</evidence>
<proteinExistence type="predicted"/>
<sequence length="39" mass="4494">MLLGFIVRNNLHSFCYRSNLAFHCDSSIKKTPQPTPKQT</sequence>
<evidence type="ECO:0000313" key="1">
    <source>
        <dbReference type="EMBL" id="EGJ68997.1"/>
    </source>
</evidence>
<organism evidence="1 2">
    <name type="scientific">Acinetobacter baumannii 6014059</name>
    <dbReference type="NCBI Taxonomy" id="525242"/>
    <lineage>
        <taxon>Bacteria</taxon>
        <taxon>Pseudomonadati</taxon>
        <taxon>Pseudomonadota</taxon>
        <taxon>Gammaproteobacteria</taxon>
        <taxon>Moraxellales</taxon>
        <taxon>Moraxellaceae</taxon>
        <taxon>Acinetobacter</taxon>
        <taxon>Acinetobacter calcoaceticus/baumannii complex</taxon>
    </lineage>
</organism>
<reference evidence="1 2" key="1">
    <citation type="submission" date="2011-04" db="EMBL/GenBank/DDBJ databases">
        <authorList>
            <person name="Weinstock G."/>
            <person name="Sodergren E."/>
            <person name="Clifton S."/>
            <person name="Fulton L."/>
            <person name="Fulton B."/>
            <person name="Courtney L."/>
            <person name="Fronick C."/>
            <person name="Harrison M."/>
            <person name="Strong C."/>
            <person name="Farmer C."/>
            <person name="Delahaunty K."/>
            <person name="Markovic C."/>
            <person name="Hall O."/>
            <person name="Minx P."/>
            <person name="Tomlinson C."/>
            <person name="Mitreva M."/>
            <person name="Hou S."/>
            <person name="Chen J."/>
            <person name="Wollam A."/>
            <person name="Pepin K.H."/>
            <person name="Johnson M."/>
            <person name="Bhonagiri V."/>
            <person name="Zhang X."/>
            <person name="Suruliraj S."/>
            <person name="Warren W."/>
            <person name="Chinwalla A."/>
            <person name="Mardis E.R."/>
            <person name="Wilson R.K."/>
        </authorList>
    </citation>
    <scope>NUCLEOTIDE SEQUENCE [LARGE SCALE GENOMIC DNA]</scope>
    <source>
        <strain evidence="1 2">6014059</strain>
    </source>
</reference>
<accession>A0A828SW20</accession>
<dbReference type="EMBL" id="ACYS02000031">
    <property type="protein sequence ID" value="EGJ68997.1"/>
    <property type="molecule type" value="Genomic_DNA"/>
</dbReference>
<comment type="caution">
    <text evidence="1">The sequence shown here is derived from an EMBL/GenBank/DDBJ whole genome shotgun (WGS) entry which is preliminary data.</text>
</comment>